<evidence type="ECO:0000313" key="1">
    <source>
        <dbReference type="EMBL" id="MWZ40213.1"/>
    </source>
</evidence>
<protein>
    <submittedName>
        <fullName evidence="1">Uncharacterized protein</fullName>
    </submittedName>
</protein>
<evidence type="ECO:0000313" key="2">
    <source>
        <dbReference type="Proteomes" id="UP000469081"/>
    </source>
</evidence>
<comment type="caution">
    <text evidence="1">The sequence shown here is derived from an EMBL/GenBank/DDBJ whole genome shotgun (WGS) entry which is preliminary data.</text>
</comment>
<dbReference type="Proteomes" id="UP000469081">
    <property type="component" value="Unassembled WGS sequence"/>
</dbReference>
<dbReference type="RefSeq" id="WP_003026545.1">
    <property type="nucleotide sequence ID" value="NZ_CP013853.1"/>
</dbReference>
<proteinExistence type="predicted"/>
<accession>A0A1L6V6W5</accession>
<dbReference type="AlphaFoldDB" id="A0A1L6V6W5"/>
<gene>
    <name evidence="1" type="ORF">FNC33_06645</name>
</gene>
<organism evidence="1 2">
    <name type="scientific">Francisella tularensis</name>
    <dbReference type="NCBI Taxonomy" id="263"/>
    <lineage>
        <taxon>Bacteria</taxon>
        <taxon>Pseudomonadati</taxon>
        <taxon>Pseudomonadota</taxon>
        <taxon>Gammaproteobacteria</taxon>
        <taxon>Thiotrichales</taxon>
        <taxon>Francisellaceae</taxon>
        <taxon>Francisella</taxon>
    </lineage>
</organism>
<name>A0A1L6V6W5_FRATU</name>
<dbReference type="EMBL" id="VJEZ01000008">
    <property type="protein sequence ID" value="MWZ40213.1"/>
    <property type="molecule type" value="Genomic_DNA"/>
</dbReference>
<sequence>MKKIISIALITFSITTTGFSYSLHPINSFSSQSFPEPVLTLAA</sequence>
<reference evidence="1 2" key="1">
    <citation type="submission" date="2019-06" db="EMBL/GenBank/DDBJ databases">
        <title>Phylogeography and genetic diversity of Francisella tularensis subsp. holarctica in France (1947-2018).</title>
        <authorList>
            <person name="Kevin M."/>
            <person name="Madani N."/>
            <person name="Maurin M."/>
        </authorList>
    </citation>
    <scope>NUCLEOTIDE SEQUENCE [LARGE SCALE GENOMIC DNA]</scope>
    <source>
        <strain evidence="1 2">ATCC 15482</strain>
    </source>
</reference>